<dbReference type="PRINTS" id="PR01217">
    <property type="entry name" value="PRICHEXTENSN"/>
</dbReference>
<dbReference type="InterPro" id="IPR004296">
    <property type="entry name" value="DUF236"/>
</dbReference>
<protein>
    <submittedName>
        <fullName evidence="4">Uncharacterized protein</fullName>
    </submittedName>
</protein>
<evidence type="ECO:0000313" key="4">
    <source>
        <dbReference type="WBParaSite" id="jg10369"/>
    </source>
</evidence>
<feature type="compositionally biased region" description="Basic and acidic residues" evidence="1">
    <location>
        <begin position="240"/>
        <end position="249"/>
    </location>
</feature>
<name>A0A915CN12_9BILA</name>
<dbReference type="Pfam" id="PF03057">
    <property type="entry name" value="DUF236"/>
    <property type="match status" value="1"/>
</dbReference>
<accession>A0A915CN12</accession>
<dbReference type="AlphaFoldDB" id="A0A915CN12"/>
<reference evidence="4" key="1">
    <citation type="submission" date="2022-11" db="UniProtKB">
        <authorList>
            <consortium name="WormBaseParasite"/>
        </authorList>
    </citation>
    <scope>IDENTIFICATION</scope>
</reference>
<proteinExistence type="predicted"/>
<keyword evidence="3" id="KW-1185">Reference proteome</keyword>
<feature type="region of interest" description="Disordered" evidence="1">
    <location>
        <begin position="208"/>
        <end position="309"/>
    </location>
</feature>
<feature type="region of interest" description="Disordered" evidence="1">
    <location>
        <begin position="39"/>
        <end position="163"/>
    </location>
</feature>
<keyword evidence="2" id="KW-1133">Transmembrane helix</keyword>
<organism evidence="3 4">
    <name type="scientific">Ditylenchus dipsaci</name>
    <dbReference type="NCBI Taxonomy" id="166011"/>
    <lineage>
        <taxon>Eukaryota</taxon>
        <taxon>Metazoa</taxon>
        <taxon>Ecdysozoa</taxon>
        <taxon>Nematoda</taxon>
        <taxon>Chromadorea</taxon>
        <taxon>Rhabditida</taxon>
        <taxon>Tylenchina</taxon>
        <taxon>Tylenchomorpha</taxon>
        <taxon>Sphaerularioidea</taxon>
        <taxon>Anguinidae</taxon>
        <taxon>Anguininae</taxon>
        <taxon>Ditylenchus</taxon>
    </lineage>
</organism>
<evidence type="ECO:0000256" key="2">
    <source>
        <dbReference type="SAM" id="Phobius"/>
    </source>
</evidence>
<evidence type="ECO:0000313" key="3">
    <source>
        <dbReference type="Proteomes" id="UP000887574"/>
    </source>
</evidence>
<feature type="compositionally biased region" description="Pro residues" evidence="1">
    <location>
        <begin position="70"/>
        <end position="84"/>
    </location>
</feature>
<dbReference type="WBParaSite" id="jg10369">
    <property type="protein sequence ID" value="jg10369"/>
    <property type="gene ID" value="jg10369"/>
</dbReference>
<feature type="compositionally biased region" description="Basic and acidic residues" evidence="1">
    <location>
        <begin position="87"/>
        <end position="100"/>
    </location>
</feature>
<feature type="compositionally biased region" description="Basic and acidic residues" evidence="1">
    <location>
        <begin position="128"/>
        <end position="144"/>
    </location>
</feature>
<keyword evidence="2" id="KW-0472">Membrane</keyword>
<dbReference type="Proteomes" id="UP000887574">
    <property type="component" value="Unplaced"/>
</dbReference>
<keyword evidence="2" id="KW-0812">Transmembrane</keyword>
<evidence type="ECO:0000256" key="1">
    <source>
        <dbReference type="SAM" id="MobiDB-lite"/>
    </source>
</evidence>
<feature type="transmembrane region" description="Helical" evidence="2">
    <location>
        <begin position="12"/>
        <end position="33"/>
    </location>
</feature>
<feature type="compositionally biased region" description="Basic and acidic residues" evidence="1">
    <location>
        <begin position="208"/>
        <end position="232"/>
    </location>
</feature>
<sequence>MRLDGCGISLVIVSSILVLLICSILIGIFMYMYKRRKSSSKGNKGQKAKDGAKQSKTSVTAVVVEKKVDPPAPPAPPPSQPPAQEPVKAKEKSDERRAEEGAAGFAPVEVPKPKPKSMIATQPTQLDTFKKPENETMADAKDPNYRSMKGIGNDVFNVPPKPVTNADDQYEVLSNLQNIVPVAEVKTPAAGDQYESLVDLNNQEIINKKAAEDKEKPEEDDAESTKGKDKISNKGVGNKSAEKALDQKKGASPAALPPPPPPPPPPAPNKKKGPAFKRPEMGKVSSKNPQYETFAGVSDAIFQDEKKPE</sequence>
<feature type="compositionally biased region" description="Pro residues" evidence="1">
    <location>
        <begin position="255"/>
        <end position="268"/>
    </location>
</feature>